<reference evidence="5" key="3">
    <citation type="submission" date="2025-09" db="UniProtKB">
        <authorList>
            <consortium name="Ensembl"/>
        </authorList>
    </citation>
    <scope>IDENTIFICATION</scope>
</reference>
<protein>
    <recommendedName>
        <fullName evidence="2">NIF3-like protein 1</fullName>
    </recommendedName>
</protein>
<comment type="similarity">
    <text evidence="1">Belongs to the GTP cyclohydrolase I type 2/NIF3 family.</text>
</comment>
<accession>G3NXR2</accession>
<evidence type="ECO:0000313" key="5">
    <source>
        <dbReference type="Ensembl" id="ENSGACP00000010132.2"/>
    </source>
</evidence>
<evidence type="ECO:0000313" key="6">
    <source>
        <dbReference type="Proteomes" id="UP000007635"/>
    </source>
</evidence>
<dbReference type="Ensembl" id="ENSGACT00000010154.2">
    <property type="protein sequence ID" value="ENSGACP00000010132.2"/>
    <property type="gene ID" value="ENSGACG00000007615.2"/>
</dbReference>
<dbReference type="Bgee" id="ENSGACG00000007615">
    <property type="expression patterns" value="Expressed in mesonephros and 12 other cell types or tissues"/>
</dbReference>
<keyword evidence="3" id="KW-0479">Metal-binding</keyword>
<dbReference type="GO" id="GO:0005739">
    <property type="term" value="C:mitochondrion"/>
    <property type="evidence" value="ECO:0007669"/>
    <property type="project" value="TreeGrafter"/>
</dbReference>
<dbReference type="PANTHER" id="PTHR13799">
    <property type="entry name" value="NGG1 INTERACTING FACTOR 3"/>
    <property type="match status" value="1"/>
</dbReference>
<evidence type="ECO:0000256" key="1">
    <source>
        <dbReference type="ARBA" id="ARBA00006964"/>
    </source>
</evidence>
<feature type="binding site" evidence="3">
    <location>
        <position position="431"/>
    </location>
    <ligand>
        <name>a divalent metal cation</name>
        <dbReference type="ChEBI" id="CHEBI:60240"/>
        <label>1</label>
    </ligand>
</feature>
<organism evidence="5 6">
    <name type="scientific">Gasterosteus aculeatus aculeatus</name>
    <name type="common">three-spined stickleback</name>
    <dbReference type="NCBI Taxonomy" id="481459"/>
    <lineage>
        <taxon>Eukaryota</taxon>
        <taxon>Metazoa</taxon>
        <taxon>Chordata</taxon>
        <taxon>Craniata</taxon>
        <taxon>Vertebrata</taxon>
        <taxon>Euteleostomi</taxon>
        <taxon>Actinopterygii</taxon>
        <taxon>Neopterygii</taxon>
        <taxon>Teleostei</taxon>
        <taxon>Neoteleostei</taxon>
        <taxon>Acanthomorphata</taxon>
        <taxon>Eupercaria</taxon>
        <taxon>Perciformes</taxon>
        <taxon>Cottioidei</taxon>
        <taxon>Gasterosteales</taxon>
        <taxon>Gasterosteidae</taxon>
        <taxon>Gasterosteus</taxon>
    </lineage>
</organism>
<evidence type="ECO:0000256" key="2">
    <source>
        <dbReference type="ARBA" id="ARBA00019069"/>
    </source>
</evidence>
<evidence type="ECO:0000256" key="3">
    <source>
        <dbReference type="PIRSR" id="PIRSR602678-1"/>
    </source>
</evidence>
<dbReference type="SUPFAM" id="SSF102705">
    <property type="entry name" value="NIF3 (NGG1p interacting factor 3)-like"/>
    <property type="match status" value="1"/>
</dbReference>
<reference evidence="5" key="2">
    <citation type="submission" date="2025-08" db="UniProtKB">
        <authorList>
            <consortium name="Ensembl"/>
        </authorList>
    </citation>
    <scope>IDENTIFICATION</scope>
</reference>
<dbReference type="GO" id="GO:0046872">
    <property type="term" value="F:metal ion binding"/>
    <property type="evidence" value="ECO:0007669"/>
    <property type="project" value="UniProtKB-KW"/>
</dbReference>
<dbReference type="Gene3D" id="3.40.1390.30">
    <property type="entry name" value="NIF3 (NGG1p interacting factor 3)-like"/>
    <property type="match status" value="2"/>
</dbReference>
<dbReference type="PANTHER" id="PTHR13799:SF13">
    <property type="entry name" value="NIF3-LIKE PROTEIN 1"/>
    <property type="match status" value="1"/>
</dbReference>
<dbReference type="Pfam" id="PF01784">
    <property type="entry name" value="DUF34_NIF3"/>
    <property type="match status" value="2"/>
</dbReference>
<dbReference type="FunFam" id="3.40.1390.30:FF:000001">
    <property type="entry name" value="GTP cyclohydrolase 1 type 2"/>
    <property type="match status" value="1"/>
</dbReference>
<dbReference type="NCBIfam" id="TIGR00486">
    <property type="entry name" value="YbgI_SA1388"/>
    <property type="match status" value="1"/>
</dbReference>
<dbReference type="InterPro" id="IPR036069">
    <property type="entry name" value="DUF34/NIF3_sf"/>
</dbReference>
<feature type="binding site" evidence="3">
    <location>
        <position position="199"/>
    </location>
    <ligand>
        <name>a divalent metal cation</name>
        <dbReference type="ChEBI" id="CHEBI:60240"/>
        <label>1</label>
    </ligand>
</feature>
<dbReference type="InterPro" id="IPR002678">
    <property type="entry name" value="DUF34/NIF3"/>
</dbReference>
<reference evidence="5 6" key="1">
    <citation type="journal article" date="2021" name="G3 (Bethesda)">
        <title>Improved contiguity of the threespine stickleback genome using long-read sequencing.</title>
        <authorList>
            <person name="Nath S."/>
            <person name="Shaw D.E."/>
            <person name="White M.A."/>
        </authorList>
    </citation>
    <scope>NUCLEOTIDE SEQUENCE [LARGE SCALE GENOMIC DNA]</scope>
    <source>
        <strain evidence="5 6">Lake Benthic</strain>
    </source>
</reference>
<proteinExistence type="inferred from homology"/>
<feature type="binding site" evidence="3">
    <location>
        <position position="161"/>
    </location>
    <ligand>
        <name>a divalent metal cation</name>
        <dbReference type="ChEBI" id="CHEBI:60240"/>
        <label>1</label>
    </ligand>
</feature>
<dbReference type="AlphaFoldDB" id="G3NXR2"/>
<evidence type="ECO:0000256" key="4">
    <source>
        <dbReference type="SAM" id="MobiDB-lite"/>
    </source>
</evidence>
<dbReference type="Proteomes" id="UP000007635">
    <property type="component" value="Chromosome V"/>
</dbReference>
<feature type="region of interest" description="Disordered" evidence="4">
    <location>
        <begin position="68"/>
        <end position="89"/>
    </location>
</feature>
<name>G3NXR2_GASAC</name>
<dbReference type="GeneTree" id="ENSGT00390000003590"/>
<sequence>MSPGCRSLSRTFFSLSYPRRCTWRSLTSKAALCSSASAVSPTPPPLSPTPPPPSTALYGHCLLFTGQRASAPRRSPPPRLPPARRFSRSACPPGPMELKEVLQVLEQLAPLSLAESWDNVGLLVEPSESRPVKTVLLTNDLTDAVMDEAEAMSCDLVVSYHPPLFRPIKRLVQRDWKQKLVIRALEARMAIFSPHTSWDSVKGGVNDWLVGGLGSGQVSVLSQAAGAASQSHKLEFTVTSAEELHGVMEELKACGSESTLQHSANRPDNGGVHVSVTCSDSALTPSVQTLLRHNAASHSLSILKLEKPPLPGHGQGRLIALDQPVTVATAVQKMKSHLGLSHLRLALGSGRTPESSVCTAAVCAGSGASVLNGVTADLYITGGHLKHYHELHSKRFQIMTFVTLSLGPGEMSHHEVLDAAAAGTSVILSDHSNSERGFLAVFREKLAVRLPDSVTVAVSKADRDPLEVV</sequence>
<feature type="binding site" evidence="3">
    <location>
        <position position="435"/>
    </location>
    <ligand>
        <name>a divalent metal cation</name>
        <dbReference type="ChEBI" id="CHEBI:60240"/>
        <label>1</label>
    </ligand>
</feature>
<keyword evidence="6" id="KW-1185">Reference proteome</keyword>